<name>A0A7S7RNJ2_9BACT</name>
<dbReference type="Proteomes" id="UP000593994">
    <property type="component" value="Chromosome"/>
</dbReference>
<dbReference type="KEGG" id="sbal:HUE88_02040"/>
<reference evidence="1 2" key="1">
    <citation type="submission" date="2020-05" db="EMBL/GenBank/DDBJ databases">
        <title>Sulfurimonas marisnigri, sp. nov., and Sulfurimonas baltica, sp. nov., manganese oxide reducing chemolithoautotrophs of the class Epsilonproteobacteria isolated from the pelagic redoxclines of the Black and Baltic Seas and emended description of the genus Sulfurimonas.</title>
        <authorList>
            <person name="Henkel J.V."/>
            <person name="Laudan C."/>
            <person name="Werner J."/>
            <person name="Neu T."/>
            <person name="Plewe S."/>
            <person name="Sproer C."/>
            <person name="Bunk B."/>
            <person name="Schulz-Vogt H.N."/>
        </authorList>
    </citation>
    <scope>NUCLEOTIDE SEQUENCE [LARGE SCALE GENOMIC DNA]</scope>
    <source>
        <strain evidence="1 2">GD2</strain>
    </source>
</reference>
<dbReference type="AlphaFoldDB" id="A0A7S7RNJ2"/>
<dbReference type="EMBL" id="CP054492">
    <property type="protein sequence ID" value="QOY52500.1"/>
    <property type="molecule type" value="Genomic_DNA"/>
</dbReference>
<protein>
    <submittedName>
        <fullName evidence="1">Uncharacterized protein</fullName>
    </submittedName>
</protein>
<organism evidence="1 2">
    <name type="scientific">Candidatus Sulfurimonas baltica</name>
    <dbReference type="NCBI Taxonomy" id="2740404"/>
    <lineage>
        <taxon>Bacteria</taxon>
        <taxon>Pseudomonadati</taxon>
        <taxon>Campylobacterota</taxon>
        <taxon>Epsilonproteobacteria</taxon>
        <taxon>Campylobacterales</taxon>
        <taxon>Sulfurimonadaceae</taxon>
        <taxon>Sulfurimonas</taxon>
    </lineage>
</organism>
<sequence>MKQADDLITVSPYMDEKLASGWISNAKVLRSNKTTNITSLCYLGEGSLFNVLQSIGIPLVIENGDARSSEFNSIKQSLFLYPVMSTFLNTLLNEENKAACKLCAYCANNTDIMNYDTLCDAFPWNKKVNEKKMCPFLDIKRMWGFENKILNR</sequence>
<evidence type="ECO:0000313" key="2">
    <source>
        <dbReference type="Proteomes" id="UP000593994"/>
    </source>
</evidence>
<accession>A0A7S7RNJ2</accession>
<gene>
    <name evidence="1" type="ORF">HUE88_02040</name>
</gene>
<dbReference type="RefSeq" id="WP_194370595.1">
    <property type="nucleotide sequence ID" value="NZ_CP054492.1"/>
</dbReference>
<evidence type="ECO:0000313" key="1">
    <source>
        <dbReference type="EMBL" id="QOY52500.1"/>
    </source>
</evidence>
<proteinExistence type="predicted"/>
<keyword evidence="2" id="KW-1185">Reference proteome</keyword>